<evidence type="ECO:0000313" key="1">
    <source>
        <dbReference type="EMBL" id="KAJ2808927.1"/>
    </source>
</evidence>
<name>A0A9W8HYQ6_9FUNG</name>
<gene>
    <name evidence="1" type="ORF">H4R20_000521</name>
</gene>
<dbReference type="EMBL" id="JANBUO010000017">
    <property type="protein sequence ID" value="KAJ2808927.1"/>
    <property type="molecule type" value="Genomic_DNA"/>
</dbReference>
<keyword evidence="2" id="KW-1185">Reference proteome</keyword>
<reference evidence="1" key="1">
    <citation type="submission" date="2022-07" db="EMBL/GenBank/DDBJ databases">
        <title>Phylogenomic reconstructions and comparative analyses of Kickxellomycotina fungi.</title>
        <authorList>
            <person name="Reynolds N.K."/>
            <person name="Stajich J.E."/>
            <person name="Barry K."/>
            <person name="Grigoriev I.V."/>
            <person name="Crous P."/>
            <person name="Smith M.E."/>
        </authorList>
    </citation>
    <scope>NUCLEOTIDE SEQUENCE</scope>
    <source>
        <strain evidence="1">NRRL 1565</strain>
    </source>
</reference>
<evidence type="ECO:0000313" key="2">
    <source>
        <dbReference type="Proteomes" id="UP001140094"/>
    </source>
</evidence>
<dbReference type="Proteomes" id="UP001140094">
    <property type="component" value="Unassembled WGS sequence"/>
</dbReference>
<comment type="caution">
    <text evidence="1">The sequence shown here is derived from an EMBL/GenBank/DDBJ whole genome shotgun (WGS) entry which is preliminary data.</text>
</comment>
<organism evidence="1 2">
    <name type="scientific">Coemansia guatemalensis</name>
    <dbReference type="NCBI Taxonomy" id="2761395"/>
    <lineage>
        <taxon>Eukaryota</taxon>
        <taxon>Fungi</taxon>
        <taxon>Fungi incertae sedis</taxon>
        <taxon>Zoopagomycota</taxon>
        <taxon>Kickxellomycotina</taxon>
        <taxon>Kickxellomycetes</taxon>
        <taxon>Kickxellales</taxon>
        <taxon>Kickxellaceae</taxon>
        <taxon>Coemansia</taxon>
    </lineage>
</organism>
<sequence>MYYITSLKFKEDGTPEFILDPFEDMEAMIRELGEREKKQGRSIYLLDGRFHNSLPEKDLRARVSVPNLEVSLLVSAAFKVIVEGYENHATFVNVHYNTTFADIQNTAMSVLQLNGPREAYTIYYKGRPANKQVIAATELDATCFDIELRNTPAY</sequence>
<dbReference type="AlphaFoldDB" id="A0A9W8HYQ6"/>
<accession>A0A9W8HYQ6</accession>
<proteinExistence type="predicted"/>
<protein>
    <submittedName>
        <fullName evidence="1">Uncharacterized protein</fullName>
    </submittedName>
</protein>